<gene>
    <name evidence="11" type="ORF">NEOLI_004853</name>
</gene>
<keyword evidence="4 9" id="KW-0489">Methyltransferase</keyword>
<dbReference type="Gene3D" id="3.40.50.150">
    <property type="entry name" value="Vaccinia Virus protein VP39"/>
    <property type="match status" value="1"/>
</dbReference>
<feature type="region of interest" description="Disordered" evidence="10">
    <location>
        <begin position="19"/>
        <end position="91"/>
    </location>
</feature>
<evidence type="ECO:0000256" key="4">
    <source>
        <dbReference type="ARBA" id="ARBA00022603"/>
    </source>
</evidence>
<evidence type="ECO:0000313" key="12">
    <source>
        <dbReference type="Proteomes" id="UP000186594"/>
    </source>
</evidence>
<evidence type="ECO:0000256" key="7">
    <source>
        <dbReference type="ARBA" id="ARBA00023242"/>
    </source>
</evidence>
<evidence type="ECO:0000256" key="3">
    <source>
        <dbReference type="ARBA" id="ARBA00022552"/>
    </source>
</evidence>
<evidence type="ECO:0000256" key="9">
    <source>
        <dbReference type="RuleBase" id="RU365074"/>
    </source>
</evidence>
<comment type="function">
    <text evidence="9">S-adenosyl-L-methionine-dependent methyltransferase that specifically methylates the N(1) position of adenine in helix 25.1 in 25S rRNA. Required both for ribosomal 40S and 60S subunits biogenesis. Required for efficient pre-rRNA cleavage at site A2.</text>
</comment>
<feature type="compositionally biased region" description="Polar residues" evidence="10">
    <location>
        <begin position="70"/>
        <end position="83"/>
    </location>
</feature>
<name>A0A1U7LU90_NEOID</name>
<comment type="subcellular location">
    <subcellularLocation>
        <location evidence="1 9">Nucleus</location>
        <location evidence="1 9">Nucleolus</location>
    </subcellularLocation>
</comment>
<dbReference type="FunFam" id="1.10.10.2150:FF:000001">
    <property type="entry name" value="Ribosomal RNA-processing protein 8"/>
    <property type="match status" value="1"/>
</dbReference>
<evidence type="ECO:0000256" key="1">
    <source>
        <dbReference type="ARBA" id="ARBA00004604"/>
    </source>
</evidence>
<organism evidence="11 12">
    <name type="scientific">Neolecta irregularis (strain DAH-3)</name>
    <dbReference type="NCBI Taxonomy" id="1198029"/>
    <lineage>
        <taxon>Eukaryota</taxon>
        <taxon>Fungi</taxon>
        <taxon>Dikarya</taxon>
        <taxon>Ascomycota</taxon>
        <taxon>Taphrinomycotina</taxon>
        <taxon>Neolectales</taxon>
        <taxon>Neolectaceae</taxon>
        <taxon>Neolecta</taxon>
    </lineage>
</organism>
<keyword evidence="3 9" id="KW-0698">rRNA processing</keyword>
<dbReference type="CDD" id="cd02440">
    <property type="entry name" value="AdoMet_MTases"/>
    <property type="match status" value="1"/>
</dbReference>
<keyword evidence="7 9" id="KW-0539">Nucleus</keyword>
<feature type="compositionally biased region" description="Basic residues" evidence="10">
    <location>
        <begin position="28"/>
        <end position="39"/>
    </location>
</feature>
<evidence type="ECO:0000256" key="5">
    <source>
        <dbReference type="ARBA" id="ARBA00022679"/>
    </source>
</evidence>
<evidence type="ECO:0000256" key="10">
    <source>
        <dbReference type="SAM" id="MobiDB-lite"/>
    </source>
</evidence>
<dbReference type="EC" id="2.1.1.-" evidence="9"/>
<dbReference type="SUPFAM" id="SSF53335">
    <property type="entry name" value="S-adenosyl-L-methionine-dependent methyltransferases"/>
    <property type="match status" value="1"/>
</dbReference>
<keyword evidence="6 9" id="KW-0949">S-adenosyl-L-methionine</keyword>
<dbReference type="InterPro" id="IPR007823">
    <property type="entry name" value="RRP8"/>
</dbReference>
<dbReference type="Pfam" id="PF05148">
    <property type="entry name" value="Methyltransf_8"/>
    <property type="match status" value="1"/>
</dbReference>
<dbReference type="PANTHER" id="PTHR12787:SF0">
    <property type="entry name" value="RIBOSOMAL RNA-PROCESSING PROTEIN 8"/>
    <property type="match status" value="1"/>
</dbReference>
<dbReference type="OrthoDB" id="10258825at2759"/>
<dbReference type="PANTHER" id="PTHR12787">
    <property type="entry name" value="RIBOSOMAL RNA-PROCESSING PROTEIN 8"/>
    <property type="match status" value="1"/>
</dbReference>
<protein>
    <recommendedName>
        <fullName evidence="8 9">Ribosomal RNA-processing protein 8</fullName>
        <ecNumber evidence="9">2.1.1.-</ecNumber>
    </recommendedName>
</protein>
<keyword evidence="12" id="KW-1185">Reference proteome</keyword>
<evidence type="ECO:0000256" key="8">
    <source>
        <dbReference type="ARBA" id="ARBA00076672"/>
    </source>
</evidence>
<sequence>MSLSPDALQAIFDAAAANTPASFNNTSPKKHSNPRKRNKPQNSSRPLSPKIRKQYPHDRANRATKILAPSAQSRRLSSSNHPNGNDADILLANNVPPKLSELKSLSHVDRKNLSSLQSKMKNKLSGARFRWINEKLYTTTGDQAYSLFKSNPEMFDEYHLGFRHQVHSWPTNPVDVLLSRLIDVKSLNHRKERFLLADFGCGEAKIADAFANDPAVRVLSFDLVSFNDRVIACDIANLPLPDDLIDIGIFCLSLMGTNFVQFLREAHRVIRIGGQLWIAEIRSRFEPQGIDPFLIQLSALGFELIKRDDSNKVFVSFEFKRTGKKISMQDVDSSSVLKPCLYKKR</sequence>
<evidence type="ECO:0000313" key="11">
    <source>
        <dbReference type="EMBL" id="OLL26240.1"/>
    </source>
</evidence>
<dbReference type="Gene3D" id="1.10.10.2150">
    <property type="entry name" value="Ribosomal RNA-processing protein 8, N-terminal domain"/>
    <property type="match status" value="1"/>
</dbReference>
<dbReference type="STRING" id="1198029.A0A1U7LU90"/>
<dbReference type="AlphaFoldDB" id="A0A1U7LU90"/>
<evidence type="ECO:0000256" key="2">
    <source>
        <dbReference type="ARBA" id="ARBA00006301"/>
    </source>
</evidence>
<dbReference type="OMA" id="SCTIVVF"/>
<dbReference type="GO" id="GO:0005730">
    <property type="term" value="C:nucleolus"/>
    <property type="evidence" value="ECO:0007669"/>
    <property type="project" value="UniProtKB-SubCell"/>
</dbReference>
<dbReference type="GO" id="GO:0030686">
    <property type="term" value="C:90S preribosome"/>
    <property type="evidence" value="ECO:0007669"/>
    <property type="project" value="EnsemblFungi"/>
</dbReference>
<comment type="similarity">
    <text evidence="2 9">Belongs to the methyltransferase superfamily. RRP8 family.</text>
</comment>
<dbReference type="EMBL" id="LXFE01000213">
    <property type="protein sequence ID" value="OLL26240.1"/>
    <property type="molecule type" value="Genomic_DNA"/>
</dbReference>
<evidence type="ECO:0000256" key="6">
    <source>
        <dbReference type="ARBA" id="ARBA00022691"/>
    </source>
</evidence>
<proteinExistence type="inferred from homology"/>
<dbReference type="InterPro" id="IPR042036">
    <property type="entry name" value="RRP8_N"/>
</dbReference>
<keyword evidence="5 9" id="KW-0808">Transferase</keyword>
<dbReference type="Proteomes" id="UP000186594">
    <property type="component" value="Unassembled WGS sequence"/>
</dbReference>
<comment type="caution">
    <text evidence="11">The sequence shown here is derived from an EMBL/GenBank/DDBJ whole genome shotgun (WGS) entry which is preliminary data.</text>
</comment>
<dbReference type="GO" id="GO:0042273">
    <property type="term" value="P:ribosomal large subunit biogenesis"/>
    <property type="evidence" value="ECO:0007669"/>
    <property type="project" value="EnsemblFungi"/>
</dbReference>
<reference evidence="11 12" key="1">
    <citation type="submission" date="2016-04" db="EMBL/GenBank/DDBJ databases">
        <title>Evolutionary innovation and constraint leading to complex multicellularity in the Ascomycota.</title>
        <authorList>
            <person name="Cisse O."/>
            <person name="Nguyen A."/>
            <person name="Hewitt D.A."/>
            <person name="Jedd G."/>
            <person name="Stajich J.E."/>
        </authorList>
    </citation>
    <scope>NUCLEOTIDE SEQUENCE [LARGE SCALE GENOMIC DNA]</scope>
    <source>
        <strain evidence="11 12">DAH-3</strain>
    </source>
</reference>
<dbReference type="GO" id="GO:0106142">
    <property type="term" value="F:rRNA (adenine-N1-)-methyltransferase activity"/>
    <property type="evidence" value="ECO:0007669"/>
    <property type="project" value="EnsemblFungi"/>
</dbReference>
<accession>A0A1U7LU90</accession>
<dbReference type="InterPro" id="IPR029063">
    <property type="entry name" value="SAM-dependent_MTases_sf"/>
</dbReference>